<reference evidence="1" key="1">
    <citation type="journal article" date="2014" name="Front. Microbiol.">
        <title>High frequency of phylogenetically diverse reductive dehalogenase-homologous genes in deep subseafloor sedimentary metagenomes.</title>
        <authorList>
            <person name="Kawai M."/>
            <person name="Futagami T."/>
            <person name="Toyoda A."/>
            <person name="Takaki Y."/>
            <person name="Nishi S."/>
            <person name="Hori S."/>
            <person name="Arai W."/>
            <person name="Tsubouchi T."/>
            <person name="Morono Y."/>
            <person name="Uchiyama I."/>
            <person name="Ito T."/>
            <person name="Fujiyama A."/>
            <person name="Inagaki F."/>
            <person name="Takami H."/>
        </authorList>
    </citation>
    <scope>NUCLEOTIDE SEQUENCE</scope>
    <source>
        <strain evidence="1">Expedition CK06-06</strain>
    </source>
</reference>
<dbReference type="EMBL" id="BARW01007168">
    <property type="protein sequence ID" value="GAI85303.1"/>
    <property type="molecule type" value="Genomic_DNA"/>
</dbReference>
<name>X1RXA2_9ZZZZ</name>
<evidence type="ECO:0000313" key="2">
    <source>
        <dbReference type="EMBL" id="GAI85306.1"/>
    </source>
</evidence>
<proteinExistence type="predicted"/>
<protein>
    <submittedName>
        <fullName evidence="1">Uncharacterized protein</fullName>
    </submittedName>
</protein>
<evidence type="ECO:0000313" key="1">
    <source>
        <dbReference type="EMBL" id="GAI85303.1"/>
    </source>
</evidence>
<gene>
    <name evidence="1" type="ORF">S12H4_14979</name>
    <name evidence="2" type="ORF">S12H4_14980</name>
</gene>
<accession>X1RXA2</accession>
<organism evidence="1">
    <name type="scientific">marine sediment metagenome</name>
    <dbReference type="NCBI Taxonomy" id="412755"/>
    <lineage>
        <taxon>unclassified sequences</taxon>
        <taxon>metagenomes</taxon>
        <taxon>ecological metagenomes</taxon>
    </lineage>
</organism>
<comment type="caution">
    <text evidence="1">The sequence shown here is derived from an EMBL/GenBank/DDBJ whole genome shotgun (WGS) entry which is preliminary data.</text>
</comment>
<dbReference type="EMBL" id="BARW01007168">
    <property type="protein sequence ID" value="GAI85306.1"/>
    <property type="molecule type" value="Genomic_DNA"/>
</dbReference>
<feature type="non-terminal residue" evidence="1">
    <location>
        <position position="47"/>
    </location>
</feature>
<sequence length="47" mass="5164">MLTVKASNPYISTESDYLPFIAPAGVLLLEANYITQLYLHNHVSSPA</sequence>
<dbReference type="AlphaFoldDB" id="X1RXA2"/>